<feature type="region of interest" description="Disordered" evidence="3">
    <location>
        <begin position="601"/>
        <end position="663"/>
    </location>
</feature>
<accession>A0AAF0J8T3</accession>
<dbReference type="PANTHER" id="PTHR48051:SF41">
    <property type="entry name" value="LEUCINE-RICH REPEAT-CONTAINING PROTEIN 40"/>
    <property type="match status" value="1"/>
</dbReference>
<evidence type="ECO:0000256" key="3">
    <source>
        <dbReference type="SAM" id="MobiDB-lite"/>
    </source>
</evidence>
<dbReference type="Pfam" id="PF00560">
    <property type="entry name" value="LRR_1"/>
    <property type="match status" value="1"/>
</dbReference>
<feature type="compositionally biased region" description="Basic and acidic residues" evidence="3">
    <location>
        <begin position="374"/>
        <end position="385"/>
    </location>
</feature>
<feature type="region of interest" description="Disordered" evidence="3">
    <location>
        <begin position="473"/>
        <end position="579"/>
    </location>
</feature>
<dbReference type="AlphaFoldDB" id="A0AAF0J8T3"/>
<keyword evidence="6" id="KW-1185">Reference proteome</keyword>
<dbReference type="InterPro" id="IPR032675">
    <property type="entry name" value="LRR_dom_sf"/>
</dbReference>
<keyword evidence="1" id="KW-0433">Leucine-rich repeat</keyword>
<evidence type="ECO:0000313" key="5">
    <source>
        <dbReference type="EMBL" id="WFD28375.1"/>
    </source>
</evidence>
<feature type="region of interest" description="Disordered" evidence="3">
    <location>
        <begin position="355"/>
        <end position="399"/>
    </location>
</feature>
<dbReference type="Pfam" id="PF13855">
    <property type="entry name" value="LRR_8"/>
    <property type="match status" value="1"/>
</dbReference>
<dbReference type="Gene3D" id="3.80.10.10">
    <property type="entry name" value="Ribonuclease Inhibitor"/>
    <property type="match status" value="2"/>
</dbReference>
<dbReference type="EMBL" id="CP119897">
    <property type="protein sequence ID" value="WFD28375.1"/>
    <property type="molecule type" value="Genomic_DNA"/>
</dbReference>
<dbReference type="Pfam" id="PF00642">
    <property type="entry name" value="zf-CCCH"/>
    <property type="match status" value="1"/>
</dbReference>
<dbReference type="InterPro" id="IPR003591">
    <property type="entry name" value="Leu-rich_rpt_typical-subtyp"/>
</dbReference>
<evidence type="ECO:0000256" key="1">
    <source>
        <dbReference type="ARBA" id="ARBA00022614"/>
    </source>
</evidence>
<dbReference type="Gene3D" id="4.10.1000.10">
    <property type="entry name" value="Zinc finger, CCCH-type"/>
    <property type="match status" value="1"/>
</dbReference>
<dbReference type="SMART" id="SM00369">
    <property type="entry name" value="LRR_TYP"/>
    <property type="match status" value="4"/>
</dbReference>
<proteinExistence type="predicted"/>
<dbReference type="GO" id="GO:0046872">
    <property type="term" value="F:metal ion binding"/>
    <property type="evidence" value="ECO:0007669"/>
    <property type="project" value="InterPro"/>
</dbReference>
<feature type="compositionally biased region" description="Acidic residues" evidence="3">
    <location>
        <begin position="786"/>
        <end position="796"/>
    </location>
</feature>
<dbReference type="GO" id="GO:0005737">
    <property type="term" value="C:cytoplasm"/>
    <property type="evidence" value="ECO:0007669"/>
    <property type="project" value="TreeGrafter"/>
</dbReference>
<protein>
    <recommendedName>
        <fullName evidence="4">C3H1-type domain-containing protein</fullName>
    </recommendedName>
</protein>
<keyword evidence="2" id="KW-0677">Repeat</keyword>
<dbReference type="SMART" id="SM00356">
    <property type="entry name" value="ZnF_C3H1"/>
    <property type="match status" value="2"/>
</dbReference>
<evidence type="ECO:0000259" key="4">
    <source>
        <dbReference type="SMART" id="SM00356"/>
    </source>
</evidence>
<feature type="domain" description="C3H1-type" evidence="4">
    <location>
        <begin position="443"/>
        <end position="468"/>
    </location>
</feature>
<dbReference type="PANTHER" id="PTHR48051">
    <property type="match status" value="1"/>
</dbReference>
<feature type="region of interest" description="Disordered" evidence="3">
    <location>
        <begin position="298"/>
        <end position="317"/>
    </location>
</feature>
<feature type="domain" description="C3H1-type" evidence="4">
    <location>
        <begin position="412"/>
        <end position="438"/>
    </location>
</feature>
<evidence type="ECO:0000256" key="2">
    <source>
        <dbReference type="ARBA" id="ARBA00022737"/>
    </source>
</evidence>
<feature type="compositionally biased region" description="Polar residues" evidence="3">
    <location>
        <begin position="650"/>
        <end position="663"/>
    </location>
</feature>
<feature type="compositionally biased region" description="Basic and acidic residues" evidence="3">
    <location>
        <begin position="611"/>
        <end position="625"/>
    </location>
</feature>
<feature type="compositionally biased region" description="Basic and acidic residues" evidence="3">
    <location>
        <begin position="1"/>
        <end position="32"/>
    </location>
</feature>
<dbReference type="InterPro" id="IPR000571">
    <property type="entry name" value="Znf_CCCH"/>
</dbReference>
<dbReference type="InterPro" id="IPR050216">
    <property type="entry name" value="LRR_domain-containing"/>
</dbReference>
<sequence>MSRAVKSEIAARRNTSDSSEKASTHAGGDPDPRSASVRVDALLAACTSDLLDLLQNEPPEWYTASHEAASWSTRARLHILLLGSNQIQQVPERLAEFRDLTRLELQDNGVSMLPLALARLPHLTSLNLSHNQLQHVPACITGLHALVHLDLSHNALVALWSASEVQQGHEAAGIDSASDASPASSAPAEKAVWPHLKTLDLSHNSLSTAALAVTWPTALVHMDLSHNHLQEPIPVAIWSPLTLLEDVSLAKNPLGDAMFALDGPGQAFSQLVTLDIRGTQATALGALEVAFGSAPSMSLSEARDRQHAAQTPPHPAGVCAPHQLVRVAAKPSPPDASDVRSALLQSSKMPPLFLLSDIQVRTESHRRRRGGRGRGGEDRHRAQQEREDEGNTPPNAGSALANAKLSTKKKEALGQVPCKFFRNNGCSAGDACPFAHTLPGEGQPKAVCQWYIKGSCRFGHRCALAHILPGQPMSMDRKNKRAAQQSASQAAKGAEEQRGTDEKAEALPHARATPVQAPGSHAMFSTKHDATGDESAAMPALSSDSDLQGPPRPSGWGRDVPMARTYEPPSTSAFGTSPFDQPGSHSFFFNAVSADARPTRDISSVWGSDSIRSDDMGPEAGHAEDFLPSSLSDLLTPAELERRTRHARESTSQNSYTSATVSQSLPAHAQPFSGFGTSPSFTQPGRMSFGVSMSLLGSMSAARQPSSSVQASPFLQPLLDNSLGSPSSISPPGMLSSSLGGERVTAPFSTRMSNDEVRRRSAPGSGAYHARGHPPISPAILPTVESDPDETIFELE</sequence>
<organism evidence="5 6">
    <name type="scientific">Malassezia nana</name>
    <dbReference type="NCBI Taxonomy" id="180528"/>
    <lineage>
        <taxon>Eukaryota</taxon>
        <taxon>Fungi</taxon>
        <taxon>Dikarya</taxon>
        <taxon>Basidiomycota</taxon>
        <taxon>Ustilaginomycotina</taxon>
        <taxon>Malasseziomycetes</taxon>
        <taxon>Malasseziales</taxon>
        <taxon>Malasseziaceae</taxon>
        <taxon>Malassezia</taxon>
    </lineage>
</organism>
<dbReference type="Proteomes" id="UP001213623">
    <property type="component" value="Chromosome 6"/>
</dbReference>
<reference evidence="5" key="1">
    <citation type="submission" date="2023-03" db="EMBL/GenBank/DDBJ databases">
        <title>Mating type loci evolution in Malassezia.</title>
        <authorList>
            <person name="Coelho M.A."/>
        </authorList>
    </citation>
    <scope>NUCLEOTIDE SEQUENCE</scope>
    <source>
        <strain evidence="5">CBS 9557</strain>
    </source>
</reference>
<feature type="region of interest" description="Disordered" evidence="3">
    <location>
        <begin position="750"/>
        <end position="796"/>
    </location>
</feature>
<feature type="compositionally biased region" description="Basic and acidic residues" evidence="3">
    <location>
        <begin position="493"/>
        <end position="508"/>
    </location>
</feature>
<dbReference type="SUPFAM" id="SSF52058">
    <property type="entry name" value="L domain-like"/>
    <property type="match status" value="1"/>
</dbReference>
<feature type="compositionally biased region" description="Polar residues" evidence="3">
    <location>
        <begin position="568"/>
        <end position="579"/>
    </location>
</feature>
<feature type="compositionally biased region" description="Low complexity" evidence="3">
    <location>
        <begin position="482"/>
        <end position="491"/>
    </location>
</feature>
<gene>
    <name evidence="5" type="ORF">MNAN1_003385</name>
</gene>
<name>A0AAF0J8T3_9BASI</name>
<feature type="region of interest" description="Disordered" evidence="3">
    <location>
        <begin position="1"/>
        <end position="34"/>
    </location>
</feature>
<evidence type="ECO:0000313" key="6">
    <source>
        <dbReference type="Proteomes" id="UP001213623"/>
    </source>
</evidence>
<dbReference type="InterPro" id="IPR001611">
    <property type="entry name" value="Leu-rich_rpt"/>
</dbReference>